<keyword evidence="17" id="KW-1185">Reference proteome</keyword>
<dbReference type="GO" id="GO:0051301">
    <property type="term" value="P:cell division"/>
    <property type="evidence" value="ECO:0007669"/>
    <property type="project" value="UniProtKB-KW"/>
</dbReference>
<protein>
    <recommendedName>
        <fullName evidence="15">TOG domain-containing protein</fullName>
    </recommendedName>
</protein>
<evidence type="ECO:0000256" key="10">
    <source>
        <dbReference type="ARBA" id="ARBA00023212"/>
    </source>
</evidence>
<dbReference type="EMBL" id="KZ559592">
    <property type="protein sequence ID" value="PLN77592.1"/>
    <property type="molecule type" value="Genomic_DNA"/>
</dbReference>
<keyword evidence="6" id="KW-0132">Cell division</keyword>
<comment type="similarity">
    <text evidence="3">Belongs to the CLASP family.</text>
</comment>
<evidence type="ECO:0000256" key="3">
    <source>
        <dbReference type="ARBA" id="ARBA00009549"/>
    </source>
</evidence>
<name>A0A2J5HKI9_9EURO</name>
<keyword evidence="9" id="KW-0498">Mitosis</keyword>
<feature type="region of interest" description="Disordered" evidence="14">
    <location>
        <begin position="742"/>
        <end position="763"/>
    </location>
</feature>
<dbReference type="PANTHER" id="PTHR21567">
    <property type="entry name" value="CLASP"/>
    <property type="match status" value="1"/>
</dbReference>
<evidence type="ECO:0000256" key="11">
    <source>
        <dbReference type="ARBA" id="ARBA00023242"/>
    </source>
</evidence>
<evidence type="ECO:0000256" key="14">
    <source>
        <dbReference type="SAM" id="MobiDB-lite"/>
    </source>
</evidence>
<dbReference type="OrthoDB" id="46159at2759"/>
<accession>A0A2J5HKI9</accession>
<dbReference type="GO" id="GO:0005815">
    <property type="term" value="C:microtubule organizing center"/>
    <property type="evidence" value="ECO:0007669"/>
    <property type="project" value="TreeGrafter"/>
</dbReference>
<organism evidence="16 17">
    <name type="scientific">Aspergillus taichungensis</name>
    <dbReference type="NCBI Taxonomy" id="482145"/>
    <lineage>
        <taxon>Eukaryota</taxon>
        <taxon>Fungi</taxon>
        <taxon>Dikarya</taxon>
        <taxon>Ascomycota</taxon>
        <taxon>Pezizomycotina</taxon>
        <taxon>Eurotiomycetes</taxon>
        <taxon>Eurotiomycetidae</taxon>
        <taxon>Eurotiales</taxon>
        <taxon>Aspergillaceae</taxon>
        <taxon>Aspergillus</taxon>
        <taxon>Aspergillus subgen. Circumdati</taxon>
    </lineage>
</organism>
<dbReference type="GO" id="GO:0060172">
    <property type="term" value="P:astral microtubule depolymerization"/>
    <property type="evidence" value="ECO:0007669"/>
    <property type="project" value="TreeGrafter"/>
</dbReference>
<dbReference type="PROSITE" id="PS50077">
    <property type="entry name" value="HEAT_REPEAT"/>
    <property type="match status" value="1"/>
</dbReference>
<keyword evidence="5" id="KW-0963">Cytoplasm</keyword>
<dbReference type="InterPro" id="IPR024395">
    <property type="entry name" value="CLASP_N_dom"/>
</dbReference>
<feature type="compositionally biased region" description="Polar residues" evidence="14">
    <location>
        <begin position="893"/>
        <end position="922"/>
    </location>
</feature>
<evidence type="ECO:0000256" key="4">
    <source>
        <dbReference type="ARBA" id="ARBA00011375"/>
    </source>
</evidence>
<evidence type="ECO:0000256" key="9">
    <source>
        <dbReference type="ARBA" id="ARBA00022776"/>
    </source>
</evidence>
<evidence type="ECO:0000256" key="2">
    <source>
        <dbReference type="ARBA" id="ARBA00004186"/>
    </source>
</evidence>
<evidence type="ECO:0000256" key="8">
    <source>
        <dbReference type="ARBA" id="ARBA00022737"/>
    </source>
</evidence>
<sequence length="1270" mass="139106">MEAKAGKSASMMRGRSTPADAQLEELLALKWDIKQRNIVPGALAHMFEAVRSAIAAKNWTLQNAGFSTLKHLLSRLTIQRMDNQIAFHGRDLCPVLLERLGDQREDIRAKAAEAFTGLWPALRDEVEHNVLKKALEGRNPKSKAMSMTWLANMAQIHDIRFRAYVPNMVACLEYADSGVREAAKLAIVSLFQGASVTAKTDLRKQLAEHNVRRSIADDLLQSVGLDPVETSSSSRPASRVETARRPASRMEPLKRPASRVETARRPASRMDSPKRPASRLDSPTRSSHASAPRVQPPRPASTPAPASSSRPLPSHESDLQPMTVASPREIDDLVRDMLPCFEGRETEQNWLLREKNIITLRRLTLGSAPHRFPEAFVGGVKALLDGSFKAVNSLRTTVSTNGCLFIQDLARCCGSQIDSMVEIIMQNMVKVCANMKKITAQNGNATVSVIIENVSYHIRLLQHVSNACQDKNVQLRLFGSGWLKTLLTRQAPYKSSMEHGGGLTLIIMSLKKGLSDANPGVREAMRGVYWFFVSIWPSRADEIVSTLDKKSRSLLDKHPDRPTAAMNDTVAPPRKGGSPKKTTTLEQSGKSSQAEQTGSTALRAAIAAQKKALAKPASTLSAAPIRPPTRTQKRNPLNENTAPSSNRGPIISSKKSIPAFKEAVENHHNGHGDVFDDLEIQHWNAHKVRIEDIEAEEPVMSDLKSTGDIAIPGRDFTDGHGIDDIEVRKNDVHRDDAISVEAQEKTIASSNDTGDAAGPEQRITDSDSALDTEFQQRNVHQSYTGDSADQLRNGQSGDAGDLEVWQKWAADNDQIGGVANQQKGVRSDDPGDLAVWQKWAANNDGISDVAVEQKGAYGDETGNAQVQEKGIADSHGAGDIQVQQSNAHIEFQNSDMPSKSSSGIEAQQTETRGNGTGATEVQHSGAPSDEPGGIEVQQSGAPSDEPGEIEVQQKNVQNDRAGDTEVQQSGAPSDEAGGIEGPQRDVQKDRADDTEIQQSGTPIDEPRGIEVQQKNAQNDHAGDTEVQQKSARNKSKSNGIVIKAIERIRNNTMDILGYRKLQGLMKRGDIFPEAGGYQEEMLCALVDELEKPPEATDLPFERSVDLKAQVLLTIRRMFAHSNLLGYFPRVLTAILSARKHYPAASHIVAGLYDTANDIVAACDTDVVEPVVELVSREERDETVTMGVWTLSNIMDRLLQEKTTIRQELVDKIGSLSARLLAAPNADVRRQVALLCQRLYAMVGNDSRFWEILGHPMESSRNLLVYYITRG</sequence>
<dbReference type="GO" id="GO:0008017">
    <property type="term" value="F:microtubule binding"/>
    <property type="evidence" value="ECO:0007669"/>
    <property type="project" value="TreeGrafter"/>
</dbReference>
<feature type="repeat" description="HEAT" evidence="13">
    <location>
        <begin position="92"/>
        <end position="129"/>
    </location>
</feature>
<dbReference type="InterPro" id="IPR011989">
    <property type="entry name" value="ARM-like"/>
</dbReference>
<feature type="compositionally biased region" description="Polar residues" evidence="14">
    <location>
        <begin position="634"/>
        <end position="647"/>
    </location>
</feature>
<keyword evidence="9" id="KW-0131">Cell cycle</keyword>
<dbReference type="PANTHER" id="PTHR21567:SF9">
    <property type="entry name" value="CLIP-ASSOCIATING PROTEIN"/>
    <property type="match status" value="1"/>
</dbReference>
<gene>
    <name evidence="16" type="ORF">BDW42DRAFT_196406</name>
</gene>
<dbReference type="Pfam" id="PF12348">
    <property type="entry name" value="CLASP_N"/>
    <property type="match status" value="2"/>
</dbReference>
<dbReference type="GO" id="GO:1990023">
    <property type="term" value="C:mitotic spindle midzone"/>
    <property type="evidence" value="ECO:0007669"/>
    <property type="project" value="TreeGrafter"/>
</dbReference>
<keyword evidence="8" id="KW-0677">Repeat</keyword>
<evidence type="ECO:0000256" key="7">
    <source>
        <dbReference type="ARBA" id="ARBA00022701"/>
    </source>
</evidence>
<feature type="compositionally biased region" description="Basic and acidic residues" evidence="14">
    <location>
        <begin position="982"/>
        <end position="993"/>
    </location>
</feature>
<dbReference type="SMART" id="SM01349">
    <property type="entry name" value="TOG"/>
    <property type="match status" value="2"/>
</dbReference>
<evidence type="ECO:0000256" key="12">
    <source>
        <dbReference type="ARBA" id="ARBA00024889"/>
    </source>
</evidence>
<evidence type="ECO:0000313" key="17">
    <source>
        <dbReference type="Proteomes" id="UP000235023"/>
    </source>
</evidence>
<evidence type="ECO:0000256" key="13">
    <source>
        <dbReference type="PROSITE-ProRule" id="PRU00103"/>
    </source>
</evidence>
<dbReference type="GO" id="GO:0005876">
    <property type="term" value="C:spindle microtubule"/>
    <property type="evidence" value="ECO:0007669"/>
    <property type="project" value="TreeGrafter"/>
</dbReference>
<comment type="subunit">
    <text evidence="4">Interacts with microtubules.</text>
</comment>
<dbReference type="GO" id="GO:0031110">
    <property type="term" value="P:regulation of microtubule polymerization or depolymerization"/>
    <property type="evidence" value="ECO:0007669"/>
    <property type="project" value="UniProtKB-ARBA"/>
</dbReference>
<comment type="subcellular location">
    <subcellularLocation>
        <location evidence="2">Cytoplasm</location>
        <location evidence="2">Cytoskeleton</location>
        <location evidence="2">Spindle</location>
    </subcellularLocation>
    <subcellularLocation>
        <location evidence="1">Nucleus</location>
    </subcellularLocation>
</comment>
<evidence type="ECO:0000256" key="1">
    <source>
        <dbReference type="ARBA" id="ARBA00004123"/>
    </source>
</evidence>
<dbReference type="InterPro" id="IPR021133">
    <property type="entry name" value="HEAT_type_2"/>
</dbReference>
<dbReference type="InterPro" id="IPR034085">
    <property type="entry name" value="TOG"/>
</dbReference>
<evidence type="ECO:0000259" key="15">
    <source>
        <dbReference type="SMART" id="SM01349"/>
    </source>
</evidence>
<dbReference type="Proteomes" id="UP000235023">
    <property type="component" value="Unassembled WGS sequence"/>
</dbReference>
<evidence type="ECO:0000256" key="6">
    <source>
        <dbReference type="ARBA" id="ARBA00022618"/>
    </source>
</evidence>
<feature type="region of interest" description="Disordered" evidence="14">
    <location>
        <begin position="613"/>
        <end position="652"/>
    </location>
</feature>
<dbReference type="GO" id="GO:0090307">
    <property type="term" value="P:mitotic spindle assembly"/>
    <property type="evidence" value="ECO:0007669"/>
    <property type="project" value="TreeGrafter"/>
</dbReference>
<keyword evidence="11" id="KW-0539">Nucleus</keyword>
<dbReference type="SUPFAM" id="SSF48371">
    <property type="entry name" value="ARM repeat"/>
    <property type="match status" value="1"/>
</dbReference>
<feature type="region of interest" description="Disordered" evidence="14">
    <location>
        <begin position="226"/>
        <end position="325"/>
    </location>
</feature>
<keyword evidence="10" id="KW-0206">Cytoskeleton</keyword>
<feature type="compositionally biased region" description="Low complexity" evidence="14">
    <location>
        <begin position="303"/>
        <end position="312"/>
    </location>
</feature>
<comment type="function">
    <text evidence="12">Microtubule binding protein that promotes the stabilization of dynamic microtubules. Required for mitotic spindle formation.</text>
</comment>
<feature type="domain" description="TOG" evidence="15">
    <location>
        <begin position="324"/>
        <end position="568"/>
    </location>
</feature>
<dbReference type="InterPro" id="IPR016024">
    <property type="entry name" value="ARM-type_fold"/>
</dbReference>
<dbReference type="Gene3D" id="1.25.10.10">
    <property type="entry name" value="Leucine-rich Repeat Variant"/>
    <property type="match status" value="2"/>
</dbReference>
<reference evidence="17" key="1">
    <citation type="submission" date="2017-12" db="EMBL/GenBank/DDBJ databases">
        <authorList>
            <consortium name="DOE Joint Genome Institute"/>
            <person name="Mondo S.J."/>
            <person name="Kjaerbolling I."/>
            <person name="Vesth T.C."/>
            <person name="Frisvad J.C."/>
            <person name="Nybo J.L."/>
            <person name="Theobald S."/>
            <person name="Kuo A."/>
            <person name="Bowyer P."/>
            <person name="Matsuda Y."/>
            <person name="Lyhne E.K."/>
            <person name="Kogle M.E."/>
            <person name="Clum A."/>
            <person name="Lipzen A."/>
            <person name="Salamov A."/>
            <person name="Ngan C.Y."/>
            <person name="Daum C."/>
            <person name="Chiniquy J."/>
            <person name="Barry K."/>
            <person name="LaButti K."/>
            <person name="Haridas S."/>
            <person name="Simmons B.A."/>
            <person name="Magnuson J.K."/>
            <person name="Mortensen U.H."/>
            <person name="Larsen T.O."/>
            <person name="Grigoriev I.V."/>
            <person name="Baker S.E."/>
            <person name="Andersen M.R."/>
            <person name="Nordberg H.P."/>
            <person name="Cantor M.N."/>
            <person name="Hua S.X."/>
        </authorList>
    </citation>
    <scope>NUCLEOTIDE SEQUENCE [LARGE SCALE GENOMIC DNA]</scope>
    <source>
        <strain evidence="17">IBT 19404</strain>
    </source>
</reference>
<feature type="region of interest" description="Disordered" evidence="14">
    <location>
        <begin position="554"/>
        <end position="599"/>
    </location>
</feature>
<dbReference type="GO" id="GO:1902903">
    <property type="term" value="P:regulation of supramolecular fiber organization"/>
    <property type="evidence" value="ECO:0007669"/>
    <property type="project" value="UniProtKB-ARBA"/>
</dbReference>
<feature type="region of interest" description="Disordered" evidence="14">
    <location>
        <begin position="893"/>
        <end position="1035"/>
    </location>
</feature>
<dbReference type="GO" id="GO:0005634">
    <property type="term" value="C:nucleus"/>
    <property type="evidence" value="ECO:0007669"/>
    <property type="project" value="UniProtKB-SubCell"/>
</dbReference>
<feature type="domain" description="TOG" evidence="15">
    <location>
        <begin position="6"/>
        <end position="232"/>
    </location>
</feature>
<feature type="compositionally biased region" description="Polar residues" evidence="14">
    <location>
        <begin position="580"/>
        <end position="599"/>
    </location>
</feature>
<keyword evidence="7" id="KW-0493">Microtubule</keyword>
<evidence type="ECO:0000313" key="16">
    <source>
        <dbReference type="EMBL" id="PLN77592.1"/>
    </source>
</evidence>
<dbReference type="AlphaFoldDB" id="A0A2J5HKI9"/>
<evidence type="ECO:0000256" key="5">
    <source>
        <dbReference type="ARBA" id="ARBA00022490"/>
    </source>
</evidence>
<dbReference type="GO" id="GO:0005881">
    <property type="term" value="C:cytoplasmic microtubule"/>
    <property type="evidence" value="ECO:0007669"/>
    <property type="project" value="TreeGrafter"/>
</dbReference>
<proteinExistence type="inferred from homology"/>